<dbReference type="SUPFAM" id="SSF54534">
    <property type="entry name" value="FKBP-like"/>
    <property type="match status" value="1"/>
</dbReference>
<dbReference type="GO" id="GO:0003755">
    <property type="term" value="F:peptidyl-prolyl cis-trans isomerase activity"/>
    <property type="evidence" value="ECO:0007669"/>
    <property type="project" value="UniProtKB-UniRule"/>
</dbReference>
<feature type="domain" description="PPIase FKBP-type" evidence="7">
    <location>
        <begin position="153"/>
        <end position="239"/>
    </location>
</feature>
<evidence type="ECO:0000259" key="7">
    <source>
        <dbReference type="PROSITE" id="PS50059"/>
    </source>
</evidence>
<dbReference type="InterPro" id="IPR046357">
    <property type="entry name" value="PPIase_dom_sf"/>
</dbReference>
<dbReference type="EC" id="5.2.1.8" evidence="6"/>
<evidence type="ECO:0000313" key="9">
    <source>
        <dbReference type="Proteomes" id="UP000504724"/>
    </source>
</evidence>
<evidence type="ECO:0000313" key="8">
    <source>
        <dbReference type="EMBL" id="QKI89518.1"/>
    </source>
</evidence>
<name>A0A7D4NZ21_9GAMM</name>
<evidence type="ECO:0000256" key="3">
    <source>
        <dbReference type="ARBA" id="ARBA00023110"/>
    </source>
</evidence>
<dbReference type="EMBL" id="CP054020">
    <property type="protein sequence ID" value="QKI89518.1"/>
    <property type="molecule type" value="Genomic_DNA"/>
</dbReference>
<dbReference type="Pfam" id="PF01346">
    <property type="entry name" value="FKBP_N"/>
    <property type="match status" value="1"/>
</dbReference>
<dbReference type="Gene3D" id="3.10.50.40">
    <property type="match status" value="1"/>
</dbReference>
<keyword evidence="3 5" id="KW-0697">Rotamase</keyword>
<organism evidence="8 9">
    <name type="scientific">Thiomicrorhabdus xiamenensis</name>
    <dbReference type="NCBI Taxonomy" id="2739063"/>
    <lineage>
        <taxon>Bacteria</taxon>
        <taxon>Pseudomonadati</taxon>
        <taxon>Pseudomonadota</taxon>
        <taxon>Gammaproteobacteria</taxon>
        <taxon>Thiotrichales</taxon>
        <taxon>Piscirickettsiaceae</taxon>
        <taxon>Thiomicrorhabdus</taxon>
    </lineage>
</organism>
<evidence type="ECO:0000256" key="2">
    <source>
        <dbReference type="ARBA" id="ARBA00006577"/>
    </source>
</evidence>
<dbReference type="KEGG" id="txa:HQN79_08050"/>
<dbReference type="InterPro" id="IPR036944">
    <property type="entry name" value="PPIase_FKBP_N_sf"/>
</dbReference>
<comment type="similarity">
    <text evidence="2 6">Belongs to the FKBP-type PPIase family.</text>
</comment>
<evidence type="ECO:0000256" key="5">
    <source>
        <dbReference type="PROSITE-ProRule" id="PRU00277"/>
    </source>
</evidence>
<dbReference type="Gene3D" id="1.10.287.460">
    <property type="entry name" value="Peptidyl-prolyl cis-trans isomerase, FKBP-type, N-terminal domain"/>
    <property type="match status" value="1"/>
</dbReference>
<dbReference type="GO" id="GO:0006457">
    <property type="term" value="P:protein folding"/>
    <property type="evidence" value="ECO:0007669"/>
    <property type="project" value="InterPro"/>
</dbReference>
<keyword evidence="4 5" id="KW-0413">Isomerase</keyword>
<dbReference type="InterPro" id="IPR001179">
    <property type="entry name" value="PPIase_FKBP_dom"/>
</dbReference>
<keyword evidence="9" id="KW-1185">Reference proteome</keyword>
<gene>
    <name evidence="8" type="ORF">HQN79_08050</name>
</gene>
<reference evidence="8 9" key="1">
    <citation type="submission" date="2020-05" db="EMBL/GenBank/DDBJ databases">
        <title>Thiomicrorhabdus sediminis sp.nov. and Thiomicrorhabdus xiamenensis sp.nov., novel sulfur-oxidizing bacteria isolated from coastal sediment.</title>
        <authorList>
            <person name="Liu X."/>
        </authorList>
    </citation>
    <scope>NUCLEOTIDE SEQUENCE [LARGE SCALE GENOMIC DNA]</scope>
    <source>
        <strain evidence="8 9">G2</strain>
    </source>
</reference>
<sequence>MRLPMTVFAAFSFITHPSLTQADEHTQSAPTIQAELTTIEQKASYTLGVDLAKNLAKQGLKIDARALAMGLDDALQQRSLALTPEEMNTAVMEAKKIMQAEQEAQRKIQAEKNTQAGKDFRQKYAAQEGVLETQSGILYKVLQQGEGQSPTPEDSIFAHYEGKFINGKIFDSSYKRGRALRIQTSDVIKGWGEILQRMKPGDKWEVVIPPELAYGEKGAGDMIGPNETLLFTIELISFGKE</sequence>
<comment type="catalytic activity">
    <reaction evidence="1 5 6">
        <text>[protein]-peptidylproline (omega=180) = [protein]-peptidylproline (omega=0)</text>
        <dbReference type="Rhea" id="RHEA:16237"/>
        <dbReference type="Rhea" id="RHEA-COMP:10747"/>
        <dbReference type="Rhea" id="RHEA-COMP:10748"/>
        <dbReference type="ChEBI" id="CHEBI:83833"/>
        <dbReference type="ChEBI" id="CHEBI:83834"/>
        <dbReference type="EC" id="5.2.1.8"/>
    </reaction>
</comment>
<dbReference type="Pfam" id="PF00254">
    <property type="entry name" value="FKBP_C"/>
    <property type="match status" value="1"/>
</dbReference>
<protein>
    <recommendedName>
        <fullName evidence="6">Peptidyl-prolyl cis-trans isomerase</fullName>
        <ecNumber evidence="6">5.2.1.8</ecNumber>
    </recommendedName>
</protein>
<evidence type="ECO:0000256" key="4">
    <source>
        <dbReference type="ARBA" id="ARBA00023235"/>
    </source>
</evidence>
<proteinExistence type="inferred from homology"/>
<dbReference type="InterPro" id="IPR000774">
    <property type="entry name" value="PPIase_FKBP_N"/>
</dbReference>
<dbReference type="PANTHER" id="PTHR43811">
    <property type="entry name" value="FKBP-TYPE PEPTIDYL-PROLYL CIS-TRANS ISOMERASE FKPA"/>
    <property type="match status" value="1"/>
</dbReference>
<evidence type="ECO:0000256" key="1">
    <source>
        <dbReference type="ARBA" id="ARBA00000971"/>
    </source>
</evidence>
<dbReference type="Proteomes" id="UP000504724">
    <property type="component" value="Chromosome"/>
</dbReference>
<dbReference type="PROSITE" id="PS50059">
    <property type="entry name" value="FKBP_PPIASE"/>
    <property type="match status" value="1"/>
</dbReference>
<accession>A0A7D4NZ21</accession>
<dbReference type="PANTHER" id="PTHR43811:SF57">
    <property type="entry name" value="FKBP-TYPE PEPTIDYL-PROLYL CIS-TRANS ISOMERASE FKPA-RELATED"/>
    <property type="match status" value="1"/>
</dbReference>
<evidence type="ECO:0000256" key="6">
    <source>
        <dbReference type="RuleBase" id="RU003915"/>
    </source>
</evidence>
<dbReference type="AlphaFoldDB" id="A0A7D4NZ21"/>
<dbReference type="RefSeq" id="WP_173285416.1">
    <property type="nucleotide sequence ID" value="NZ_CP054020.1"/>
</dbReference>